<accession>A0A1B6FGR7</accession>
<feature type="non-terminal residue" evidence="1">
    <location>
        <position position="1"/>
    </location>
</feature>
<proteinExistence type="predicted"/>
<dbReference type="AlphaFoldDB" id="A0A1B6FGR7"/>
<protein>
    <submittedName>
        <fullName evidence="1">Uncharacterized protein</fullName>
    </submittedName>
</protein>
<evidence type="ECO:0000313" key="1">
    <source>
        <dbReference type="EMBL" id="JAS49377.1"/>
    </source>
</evidence>
<reference evidence="1" key="1">
    <citation type="submission" date="2015-11" db="EMBL/GenBank/DDBJ databases">
        <title>De novo transcriptome assembly of four potential Pierce s Disease insect vectors from Arizona vineyards.</title>
        <authorList>
            <person name="Tassone E.E."/>
        </authorList>
    </citation>
    <scope>NUCLEOTIDE SEQUENCE</scope>
</reference>
<gene>
    <name evidence="1" type="ORF">g.37536</name>
</gene>
<sequence>ESNTQPLETVNGPVISPAILTSLSTNIIRGENDGVSIFRPNIQEHPYTSTTRPPPSTIKYKYGSPNYYSTENSRSPLAKFPGTLTDTVESRILSGSVSQSNDYGSYFDHYLTSSSIHQKPPNIQLLKPNLMISPNIIRKENPISITFPISAGSPSSSQSSSEFSILTSDEVDTPNPIFSVTEKSTI</sequence>
<name>A0A1B6FGR7_9HEMI</name>
<dbReference type="EMBL" id="GECZ01020392">
    <property type="protein sequence ID" value="JAS49377.1"/>
    <property type="molecule type" value="Transcribed_RNA"/>
</dbReference>
<organism evidence="1">
    <name type="scientific">Cuerna arida</name>
    <dbReference type="NCBI Taxonomy" id="1464854"/>
    <lineage>
        <taxon>Eukaryota</taxon>
        <taxon>Metazoa</taxon>
        <taxon>Ecdysozoa</taxon>
        <taxon>Arthropoda</taxon>
        <taxon>Hexapoda</taxon>
        <taxon>Insecta</taxon>
        <taxon>Pterygota</taxon>
        <taxon>Neoptera</taxon>
        <taxon>Paraneoptera</taxon>
        <taxon>Hemiptera</taxon>
        <taxon>Auchenorrhyncha</taxon>
        <taxon>Membracoidea</taxon>
        <taxon>Cicadellidae</taxon>
        <taxon>Cicadellinae</taxon>
        <taxon>Proconiini</taxon>
        <taxon>Cuerna</taxon>
    </lineage>
</organism>